<dbReference type="EMBL" id="GBRH01242878">
    <property type="protein sequence ID" value="JAD55017.1"/>
    <property type="molecule type" value="Transcribed_RNA"/>
</dbReference>
<evidence type="ECO:0000313" key="1">
    <source>
        <dbReference type="EMBL" id="JAD55017.1"/>
    </source>
</evidence>
<dbReference type="AlphaFoldDB" id="A0A0A9B6T5"/>
<reference evidence="1" key="1">
    <citation type="submission" date="2014-09" db="EMBL/GenBank/DDBJ databases">
        <authorList>
            <person name="Magalhaes I.L.F."/>
            <person name="Oliveira U."/>
            <person name="Santos F.R."/>
            <person name="Vidigal T.H.D.A."/>
            <person name="Brescovit A.D."/>
            <person name="Santos A.J."/>
        </authorList>
    </citation>
    <scope>NUCLEOTIDE SEQUENCE</scope>
    <source>
        <tissue evidence="1">Shoot tissue taken approximately 20 cm above the soil surface</tissue>
    </source>
</reference>
<protein>
    <submittedName>
        <fullName evidence="1">Uncharacterized protein</fullName>
    </submittedName>
</protein>
<accession>A0A0A9B6T5</accession>
<reference evidence="1" key="2">
    <citation type="journal article" date="2015" name="Data Brief">
        <title>Shoot transcriptome of the giant reed, Arundo donax.</title>
        <authorList>
            <person name="Barrero R.A."/>
            <person name="Guerrero F.D."/>
            <person name="Moolhuijzen P."/>
            <person name="Goolsby J.A."/>
            <person name="Tidwell J."/>
            <person name="Bellgard S.E."/>
            <person name="Bellgard M.I."/>
        </authorList>
    </citation>
    <scope>NUCLEOTIDE SEQUENCE</scope>
    <source>
        <tissue evidence="1">Shoot tissue taken approximately 20 cm above the soil surface</tissue>
    </source>
</reference>
<sequence length="22" mass="2404">MTVSDKSKFFLSVILQDTSIGS</sequence>
<name>A0A0A9B6T5_ARUDO</name>
<organism evidence="1">
    <name type="scientific">Arundo donax</name>
    <name type="common">Giant reed</name>
    <name type="synonym">Donax arundinaceus</name>
    <dbReference type="NCBI Taxonomy" id="35708"/>
    <lineage>
        <taxon>Eukaryota</taxon>
        <taxon>Viridiplantae</taxon>
        <taxon>Streptophyta</taxon>
        <taxon>Embryophyta</taxon>
        <taxon>Tracheophyta</taxon>
        <taxon>Spermatophyta</taxon>
        <taxon>Magnoliopsida</taxon>
        <taxon>Liliopsida</taxon>
        <taxon>Poales</taxon>
        <taxon>Poaceae</taxon>
        <taxon>PACMAD clade</taxon>
        <taxon>Arundinoideae</taxon>
        <taxon>Arundineae</taxon>
        <taxon>Arundo</taxon>
    </lineage>
</organism>
<proteinExistence type="predicted"/>